<protein>
    <submittedName>
        <fullName evidence="1">Uncharacterized protein</fullName>
    </submittedName>
</protein>
<dbReference type="Proteomes" id="UP000031643">
    <property type="component" value="Chromosome"/>
</dbReference>
<organism evidence="1 2">
    <name type="scientific">Methyloceanibacter caenitepidi</name>
    <dbReference type="NCBI Taxonomy" id="1384459"/>
    <lineage>
        <taxon>Bacteria</taxon>
        <taxon>Pseudomonadati</taxon>
        <taxon>Pseudomonadota</taxon>
        <taxon>Alphaproteobacteria</taxon>
        <taxon>Hyphomicrobiales</taxon>
        <taxon>Hyphomicrobiaceae</taxon>
        <taxon>Methyloceanibacter</taxon>
    </lineage>
</organism>
<reference evidence="1 2" key="1">
    <citation type="submission" date="2014-09" db="EMBL/GenBank/DDBJ databases">
        <title>Genome sequencing of Methyloceanibacter caenitepidi Gela4.</title>
        <authorList>
            <person name="Takeuchi M."/>
            <person name="Susumu S."/>
            <person name="Kamagata Y."/>
            <person name="Oshima K."/>
            <person name="Hattori M."/>
            <person name="Iwasaki W."/>
        </authorList>
    </citation>
    <scope>NUCLEOTIDE SEQUENCE [LARGE SCALE GENOMIC DNA]</scope>
    <source>
        <strain evidence="1 2">Gela4</strain>
    </source>
</reference>
<dbReference type="EMBL" id="AP014648">
    <property type="protein sequence ID" value="BAQ15950.1"/>
    <property type="molecule type" value="Genomic_DNA"/>
</dbReference>
<name>A0A0A8JZG9_9HYPH</name>
<keyword evidence="2" id="KW-1185">Reference proteome</keyword>
<evidence type="ECO:0000313" key="1">
    <source>
        <dbReference type="EMBL" id="BAQ15950.1"/>
    </source>
</evidence>
<accession>A0A0A8JZG9</accession>
<dbReference type="HOGENOM" id="CLU_3081659_0_0_5"/>
<gene>
    <name evidence="1" type="ORF">GL4_0484</name>
</gene>
<sequence length="52" mass="6067">MPKNARVLIPEIVGKNFPPADRRRRRTRGLARRVPFAPLLRANLNWNESDDD</sequence>
<dbReference type="KEGG" id="mcg:GL4_0484"/>
<evidence type="ECO:0000313" key="2">
    <source>
        <dbReference type="Proteomes" id="UP000031643"/>
    </source>
</evidence>
<dbReference type="AlphaFoldDB" id="A0A0A8JZG9"/>
<dbReference type="STRING" id="1384459.GL4_0484"/>
<proteinExistence type="predicted"/>